<dbReference type="OrthoDB" id="10401609at2759"/>
<proteinExistence type="predicted"/>
<name>A0A8B7XKS5_ACAPL</name>
<dbReference type="KEGG" id="aplc:110974224"/>
<keyword evidence="1" id="KW-1185">Reference proteome</keyword>
<reference evidence="2" key="1">
    <citation type="submission" date="2025-08" db="UniProtKB">
        <authorList>
            <consortium name="RefSeq"/>
        </authorList>
    </citation>
    <scope>IDENTIFICATION</scope>
</reference>
<dbReference type="Proteomes" id="UP000694845">
    <property type="component" value="Unplaced"/>
</dbReference>
<dbReference type="RefSeq" id="XP_022081408.1">
    <property type="nucleotide sequence ID" value="XM_022225716.1"/>
</dbReference>
<organism evidence="1 2">
    <name type="scientific">Acanthaster planci</name>
    <name type="common">Crown-of-thorns starfish</name>
    <dbReference type="NCBI Taxonomy" id="133434"/>
    <lineage>
        <taxon>Eukaryota</taxon>
        <taxon>Metazoa</taxon>
        <taxon>Echinodermata</taxon>
        <taxon>Eleutherozoa</taxon>
        <taxon>Asterozoa</taxon>
        <taxon>Asteroidea</taxon>
        <taxon>Valvatacea</taxon>
        <taxon>Valvatida</taxon>
        <taxon>Acanthasteridae</taxon>
        <taxon>Acanthaster</taxon>
    </lineage>
</organism>
<protein>
    <submittedName>
        <fullName evidence="2">Uncharacterized protein LOC110974224</fullName>
    </submittedName>
</protein>
<evidence type="ECO:0000313" key="2">
    <source>
        <dbReference type="RefSeq" id="XP_022081408.1"/>
    </source>
</evidence>
<evidence type="ECO:0000313" key="1">
    <source>
        <dbReference type="Proteomes" id="UP000694845"/>
    </source>
</evidence>
<dbReference type="OMA" id="RETTHYR"/>
<accession>A0A8B7XKS5</accession>
<gene>
    <name evidence="2" type="primary">LOC110974224</name>
</gene>
<sequence>MAFKTKYKEKRRMISGTMLHYRKSSDQDVTESAISDRNPALFPRDYLKPLLPQDFPLAVRRSQVLWDAQNELLQRATEATRRMEVAKAKFYAWPDTDGDRKRTAGPCQLLRNYRNWEKVTDEGALFSQRETTHYRTRRVHFNKEIKIIRI</sequence>
<dbReference type="GeneID" id="110974224"/>
<dbReference type="AlphaFoldDB" id="A0A8B7XKS5"/>